<dbReference type="EMBL" id="UHFX01000003">
    <property type="protein sequence ID" value="SUO03202.1"/>
    <property type="molecule type" value="Genomic_DNA"/>
</dbReference>
<proteinExistence type="predicted"/>
<dbReference type="OrthoDB" id="1956507at2"/>
<sequence>MKQSDFNFNLLDTKKPEEVIRDLLQQISMATQNRIFGKIEEYTGEIESYTKSSLTSMVSIASGLSGTKIDIQSELGELFPQRNKFEVYLSVSNMEYYKYRMMFIEYGSTAYPVKIVMNEDIYHECFKKNFTPILASSMSELENIIQNAIDSETMLKLLQSLINESLRIETSKNNSNNG</sequence>
<accession>A0A380LK66</accession>
<organism evidence="1 2">
    <name type="scientific">Faecalicoccus pleomorphus</name>
    <dbReference type="NCBI Taxonomy" id="1323"/>
    <lineage>
        <taxon>Bacteria</taxon>
        <taxon>Bacillati</taxon>
        <taxon>Bacillota</taxon>
        <taxon>Erysipelotrichia</taxon>
        <taxon>Erysipelotrichales</taxon>
        <taxon>Erysipelotrichaceae</taxon>
        <taxon>Faecalicoccus</taxon>
    </lineage>
</organism>
<gene>
    <name evidence="1" type="ORF">NCTC11087_00054</name>
</gene>
<evidence type="ECO:0000313" key="1">
    <source>
        <dbReference type="EMBL" id="SUO03202.1"/>
    </source>
</evidence>
<reference evidence="1 2" key="1">
    <citation type="submission" date="2018-06" db="EMBL/GenBank/DDBJ databases">
        <authorList>
            <consortium name="Pathogen Informatics"/>
            <person name="Doyle S."/>
        </authorList>
    </citation>
    <scope>NUCLEOTIDE SEQUENCE [LARGE SCALE GENOMIC DNA]</scope>
    <source>
        <strain evidence="1 2">NCTC11087</strain>
    </source>
</reference>
<protein>
    <submittedName>
        <fullName evidence="1">Uncharacterized protein</fullName>
    </submittedName>
</protein>
<dbReference type="GeneID" id="77461057"/>
<dbReference type="Proteomes" id="UP000255523">
    <property type="component" value="Unassembled WGS sequence"/>
</dbReference>
<evidence type="ECO:0000313" key="2">
    <source>
        <dbReference type="Proteomes" id="UP000255523"/>
    </source>
</evidence>
<name>A0A380LK66_9FIRM</name>
<dbReference type="RefSeq" id="WP_022790586.1">
    <property type="nucleotide sequence ID" value="NZ_UHFX01000003.1"/>
</dbReference>
<dbReference type="AlphaFoldDB" id="A0A380LK66"/>
<keyword evidence="2" id="KW-1185">Reference proteome</keyword>